<dbReference type="Pfam" id="PF04237">
    <property type="entry name" value="YjbR"/>
    <property type="match status" value="1"/>
</dbReference>
<sequence length="88" mass="10312">MSIMLIDIGLFRSWCLQLPEATHEVSGKEEYFKVHNNTFAMIANNGIRIKCTPDNYKKAIQHPDISSSKQYGHFHWIWIHSCQSLYIE</sequence>
<dbReference type="InterPro" id="IPR038056">
    <property type="entry name" value="YjbR-like_sf"/>
</dbReference>
<accession>A0A1V1NS25</accession>
<proteinExistence type="predicted"/>
<dbReference type="AlphaFoldDB" id="A0A1V1NS25"/>
<reference evidence="2" key="1">
    <citation type="submission" date="2012-11" db="EMBL/GenBank/DDBJ databases">
        <authorList>
            <person name="Lucero-Rivera Y.E."/>
            <person name="Tovar-Ramirez D."/>
        </authorList>
    </citation>
    <scope>NUCLEOTIDE SEQUENCE [LARGE SCALE GENOMIC DNA]</scope>
    <source>
        <strain evidence="2">Araruama</strain>
    </source>
</reference>
<dbReference type="InterPro" id="IPR058532">
    <property type="entry name" value="YjbR/MT2646/Rv2570-like"/>
</dbReference>
<dbReference type="SUPFAM" id="SSF142906">
    <property type="entry name" value="YjbR-like"/>
    <property type="match status" value="1"/>
</dbReference>
<evidence type="ECO:0000313" key="1">
    <source>
        <dbReference type="EMBL" id="ETR65379.1"/>
    </source>
</evidence>
<evidence type="ECO:0000313" key="2">
    <source>
        <dbReference type="Proteomes" id="UP000189670"/>
    </source>
</evidence>
<gene>
    <name evidence="1" type="ORF">OMM_14346</name>
</gene>
<organism evidence="1 2">
    <name type="scientific">Candidatus Magnetoglobus multicellularis str. Araruama</name>
    <dbReference type="NCBI Taxonomy" id="890399"/>
    <lineage>
        <taxon>Bacteria</taxon>
        <taxon>Pseudomonadati</taxon>
        <taxon>Thermodesulfobacteriota</taxon>
        <taxon>Desulfobacteria</taxon>
        <taxon>Desulfobacterales</taxon>
        <taxon>Desulfobacteraceae</taxon>
        <taxon>Candidatus Magnetoglobus</taxon>
    </lineage>
</organism>
<dbReference type="Gene3D" id="3.90.1150.30">
    <property type="match status" value="1"/>
</dbReference>
<protein>
    <submittedName>
        <fullName evidence="1">Uncharacterized protein</fullName>
    </submittedName>
</protein>
<feature type="non-terminal residue" evidence="1">
    <location>
        <position position="88"/>
    </location>
</feature>
<dbReference type="EMBL" id="ATBP01002882">
    <property type="protein sequence ID" value="ETR65379.1"/>
    <property type="molecule type" value="Genomic_DNA"/>
</dbReference>
<name>A0A1V1NS25_9BACT</name>
<dbReference type="Proteomes" id="UP000189670">
    <property type="component" value="Unassembled WGS sequence"/>
</dbReference>
<comment type="caution">
    <text evidence="1">The sequence shown here is derived from an EMBL/GenBank/DDBJ whole genome shotgun (WGS) entry which is preliminary data.</text>
</comment>